<proteinExistence type="predicted"/>
<keyword evidence="2" id="KW-1185">Reference proteome</keyword>
<evidence type="ECO:0000313" key="1">
    <source>
        <dbReference type="EMBL" id="KAJ9583683.1"/>
    </source>
</evidence>
<gene>
    <name evidence="1" type="ORF">L9F63_021968</name>
</gene>
<reference evidence="1" key="2">
    <citation type="submission" date="2023-05" db="EMBL/GenBank/DDBJ databases">
        <authorList>
            <person name="Fouks B."/>
        </authorList>
    </citation>
    <scope>NUCLEOTIDE SEQUENCE</scope>
    <source>
        <strain evidence="1">Stay&amp;Tobe</strain>
        <tissue evidence="1">Testes</tissue>
    </source>
</reference>
<name>A0AAD7ZND1_DIPPU</name>
<organism evidence="1 2">
    <name type="scientific">Diploptera punctata</name>
    <name type="common">Pacific beetle cockroach</name>
    <dbReference type="NCBI Taxonomy" id="6984"/>
    <lineage>
        <taxon>Eukaryota</taxon>
        <taxon>Metazoa</taxon>
        <taxon>Ecdysozoa</taxon>
        <taxon>Arthropoda</taxon>
        <taxon>Hexapoda</taxon>
        <taxon>Insecta</taxon>
        <taxon>Pterygota</taxon>
        <taxon>Neoptera</taxon>
        <taxon>Polyneoptera</taxon>
        <taxon>Dictyoptera</taxon>
        <taxon>Blattodea</taxon>
        <taxon>Blaberoidea</taxon>
        <taxon>Blaberidae</taxon>
        <taxon>Diplopterinae</taxon>
        <taxon>Diploptera</taxon>
    </lineage>
</organism>
<feature type="non-terminal residue" evidence="1">
    <location>
        <position position="1"/>
    </location>
</feature>
<accession>A0AAD7ZND1</accession>
<dbReference type="AlphaFoldDB" id="A0AAD7ZND1"/>
<feature type="non-terminal residue" evidence="1">
    <location>
        <position position="136"/>
    </location>
</feature>
<evidence type="ECO:0000313" key="2">
    <source>
        <dbReference type="Proteomes" id="UP001233999"/>
    </source>
</evidence>
<protein>
    <submittedName>
        <fullName evidence="1">Uncharacterized protein</fullName>
    </submittedName>
</protein>
<dbReference type="Proteomes" id="UP001233999">
    <property type="component" value="Unassembled WGS sequence"/>
</dbReference>
<reference evidence="1" key="1">
    <citation type="journal article" date="2023" name="IScience">
        <title>Live-bearing cockroach genome reveals convergent evolutionary mechanisms linked to viviparity in insects and beyond.</title>
        <authorList>
            <person name="Fouks B."/>
            <person name="Harrison M.C."/>
            <person name="Mikhailova A.A."/>
            <person name="Marchal E."/>
            <person name="English S."/>
            <person name="Carruthers M."/>
            <person name="Jennings E.C."/>
            <person name="Chiamaka E.L."/>
            <person name="Frigard R.A."/>
            <person name="Pippel M."/>
            <person name="Attardo G.M."/>
            <person name="Benoit J.B."/>
            <person name="Bornberg-Bauer E."/>
            <person name="Tobe S.S."/>
        </authorList>
    </citation>
    <scope>NUCLEOTIDE SEQUENCE</scope>
    <source>
        <strain evidence="1">Stay&amp;Tobe</strain>
    </source>
</reference>
<comment type="caution">
    <text evidence="1">The sequence shown here is derived from an EMBL/GenBank/DDBJ whole genome shotgun (WGS) entry which is preliminary data.</text>
</comment>
<sequence>LPSFQGLPILNQYRPIYIYLSELPTREHHIEENSPLNLSSTESSDTISVNLCRGNTVFVSMRKFSSGWFKELHSFTLMQSFYGRRLDQNLILQPIVKEFTESTQNVRFVPQYISDTFAAALSNMAGICTMCTIQMA</sequence>
<dbReference type="EMBL" id="JASPKZ010007545">
    <property type="protein sequence ID" value="KAJ9583683.1"/>
    <property type="molecule type" value="Genomic_DNA"/>
</dbReference>